<dbReference type="PANTHER" id="PTHR30483:SF6">
    <property type="entry name" value="PERIPLASMIC BINDING PROTEIN OF ABC TRANSPORTER FOR NATURAL AMINO ACIDS"/>
    <property type="match status" value="1"/>
</dbReference>
<dbReference type="Gene3D" id="3.40.50.2300">
    <property type="match status" value="2"/>
</dbReference>
<dbReference type="KEGG" id="rbg:BG454_07595"/>
<dbReference type="RefSeq" id="WP_071480260.1">
    <property type="nucleotide sequence ID" value="NZ_CP024899.1"/>
</dbReference>
<keyword evidence="2 4" id="KW-0732">Signal</keyword>
<dbReference type="Pfam" id="PF13458">
    <property type="entry name" value="Peripla_BP_6"/>
    <property type="match status" value="1"/>
</dbReference>
<evidence type="ECO:0000313" key="7">
    <source>
        <dbReference type="Proteomes" id="UP000228948"/>
    </source>
</evidence>
<accession>A0A2K8K9S4</accession>
<feature type="chain" id="PRO_5014732988" evidence="4">
    <location>
        <begin position="26"/>
        <end position="402"/>
    </location>
</feature>
<dbReference type="AlphaFoldDB" id="A0A2K8K9S4"/>
<evidence type="ECO:0000256" key="1">
    <source>
        <dbReference type="ARBA" id="ARBA00010062"/>
    </source>
</evidence>
<comment type="similarity">
    <text evidence="1">Belongs to the leucine-binding protein family.</text>
</comment>
<dbReference type="Proteomes" id="UP000228948">
    <property type="component" value="Chromosome"/>
</dbReference>
<evidence type="ECO:0000256" key="3">
    <source>
        <dbReference type="ARBA" id="ARBA00022970"/>
    </source>
</evidence>
<keyword evidence="3" id="KW-0813">Transport</keyword>
<protein>
    <submittedName>
        <fullName evidence="6">Branched-chain amino acid ABC transporter substrate-binding protein</fullName>
    </submittedName>
</protein>
<feature type="signal peptide" evidence="4">
    <location>
        <begin position="1"/>
        <end position="25"/>
    </location>
</feature>
<dbReference type="SUPFAM" id="SSF53822">
    <property type="entry name" value="Periplasmic binding protein-like I"/>
    <property type="match status" value="1"/>
</dbReference>
<proteinExistence type="inferred from homology"/>
<organism evidence="6 7">
    <name type="scientific">Roseinatronobacter bogoriensis subsp. barguzinensis</name>
    <dbReference type="NCBI Taxonomy" id="441209"/>
    <lineage>
        <taxon>Bacteria</taxon>
        <taxon>Pseudomonadati</taxon>
        <taxon>Pseudomonadota</taxon>
        <taxon>Alphaproteobacteria</taxon>
        <taxon>Rhodobacterales</taxon>
        <taxon>Paracoccaceae</taxon>
        <taxon>Roseinatronobacter</taxon>
    </lineage>
</organism>
<keyword evidence="7" id="KW-1185">Reference proteome</keyword>
<dbReference type="PANTHER" id="PTHR30483">
    <property type="entry name" value="LEUCINE-SPECIFIC-BINDING PROTEIN"/>
    <property type="match status" value="1"/>
</dbReference>
<sequence>MKRRSLMMGAATAAILAAGITAAQAQDTIRLGAAAPKTGPLAGGADVTHWPAVRLWVHLTNEAGGLQLADGPALIELIEYDDQTNPQQAIQAAQRMATQDRVDFMVAPYSTGLNLAAAPIFSQLGYPQITGTNVTNQQPELSAQFPGMFFVLGRTGVMAEDTAQVLVDLRESGEIGSRVALVNVADAFGIEMAGISRAVLEENGFEIVYQTSYPLGTQDIAPIIDGARAAEPDAFIAWSYPGDTFALTDQAIVQNFTPSVFFTAVATAFPSYYGRFGEQAEGVMGMGGVNPDDPAFQAFAEAHTELSGQGPDFWASASTYATLEILGQAIEATGSKDRAVVMEYLQDNSNTYETVLGPVQFNEMNDNERYWTVGQWQDGVFRGVAARGRDGVSDVILKDGWD</sequence>
<evidence type="ECO:0000256" key="4">
    <source>
        <dbReference type="SAM" id="SignalP"/>
    </source>
</evidence>
<feature type="domain" description="Leucine-binding protein" evidence="5">
    <location>
        <begin position="28"/>
        <end position="378"/>
    </location>
</feature>
<dbReference type="EMBL" id="CP024899">
    <property type="protein sequence ID" value="ATX65706.1"/>
    <property type="molecule type" value="Genomic_DNA"/>
</dbReference>
<gene>
    <name evidence="6" type="ORF">BG454_07595</name>
</gene>
<keyword evidence="3" id="KW-0029">Amino-acid transport</keyword>
<name>A0A2K8K9S4_9RHOB</name>
<evidence type="ECO:0000259" key="5">
    <source>
        <dbReference type="Pfam" id="PF13458"/>
    </source>
</evidence>
<dbReference type="GO" id="GO:0006865">
    <property type="term" value="P:amino acid transport"/>
    <property type="evidence" value="ECO:0007669"/>
    <property type="project" value="UniProtKB-KW"/>
</dbReference>
<dbReference type="InterPro" id="IPR028082">
    <property type="entry name" value="Peripla_BP_I"/>
</dbReference>
<evidence type="ECO:0000256" key="2">
    <source>
        <dbReference type="ARBA" id="ARBA00022729"/>
    </source>
</evidence>
<dbReference type="InterPro" id="IPR051010">
    <property type="entry name" value="BCAA_transport"/>
</dbReference>
<reference evidence="6 7" key="1">
    <citation type="submission" date="2017-11" db="EMBL/GenBank/DDBJ databases">
        <title>Revised Sequence and Annotation of the Rhodobaca barguzinensis strain alga05 Genome.</title>
        <authorList>
            <person name="Kopejtka K."/>
            <person name="Tomasch J.M."/>
            <person name="Bunk B."/>
            <person name="Koblizek M."/>
        </authorList>
    </citation>
    <scope>NUCLEOTIDE SEQUENCE [LARGE SCALE GENOMIC DNA]</scope>
    <source>
        <strain evidence="7">alga05</strain>
    </source>
</reference>
<dbReference type="OrthoDB" id="9786833at2"/>
<dbReference type="InterPro" id="IPR028081">
    <property type="entry name" value="Leu-bd"/>
</dbReference>
<evidence type="ECO:0000313" key="6">
    <source>
        <dbReference type="EMBL" id="ATX65706.1"/>
    </source>
</evidence>
<dbReference type="STRING" id="441209.GCA_001870665_01296"/>
<dbReference type="CDD" id="cd06338">
    <property type="entry name" value="PBP1_ABC_ligand_binding-like"/>
    <property type="match status" value="1"/>
</dbReference>